<evidence type="ECO:0000313" key="3">
    <source>
        <dbReference type="EMBL" id="KEZ43405.1"/>
    </source>
</evidence>
<dbReference type="EMBL" id="JOWA01000093">
    <property type="protein sequence ID" value="KEZ43405.1"/>
    <property type="molecule type" value="Genomic_DNA"/>
</dbReference>
<feature type="region of interest" description="Disordered" evidence="2">
    <location>
        <begin position="162"/>
        <end position="231"/>
    </location>
</feature>
<feature type="compositionally biased region" description="Polar residues" evidence="2">
    <location>
        <begin position="408"/>
        <end position="418"/>
    </location>
</feature>
<protein>
    <submittedName>
        <fullName evidence="3">Protein SIP5</fullName>
    </submittedName>
</protein>
<feature type="compositionally biased region" description="Polar residues" evidence="2">
    <location>
        <begin position="763"/>
        <end position="773"/>
    </location>
</feature>
<feature type="compositionally biased region" description="Basic and acidic residues" evidence="2">
    <location>
        <begin position="546"/>
        <end position="567"/>
    </location>
</feature>
<feature type="region of interest" description="Disordered" evidence="2">
    <location>
        <begin position="694"/>
        <end position="733"/>
    </location>
</feature>
<feature type="compositionally biased region" description="Polar residues" evidence="2">
    <location>
        <begin position="179"/>
        <end position="200"/>
    </location>
</feature>
<evidence type="ECO:0000313" key="4">
    <source>
        <dbReference type="Proteomes" id="UP000028545"/>
    </source>
</evidence>
<dbReference type="GeneID" id="27723649"/>
<dbReference type="KEGG" id="sapo:SAPIO_CDS4577"/>
<feature type="region of interest" description="Disordered" evidence="2">
    <location>
        <begin position="382"/>
        <end position="418"/>
    </location>
</feature>
<accession>A0A084G7U3</accession>
<dbReference type="CDD" id="cd24139">
    <property type="entry name" value="SIP5-like"/>
    <property type="match status" value="1"/>
</dbReference>
<sequence>MGNSSSKHPGEHPSSARTPSNAGEPHHTLSPQASSSTRSRNRASRAEFSLLTGFAPARTSSTQQTTQPELRRETRQEREARRLEKERIAREKERERSMREEHVDGGFLVTMGIYKGREDFNKTIVRQLQIERRLAPFWRPIEEDVDDLTDAQLVAVARGLPVPEPDAPLPPDLLAEPQSPVSPNQSTQNLSLTVPSGQGLPSSAAEPGPSGPTSSLPSPTSPPRKSRGKAIAEALSHSLRSSRNNSQTDLSLREIALPNDPFVNGQPLEVALYRNSEDCPICFATYPRYLNYTRCCGNMICSECFVQIKRPDPHVPESHGEPGADNSPHEQARETHNMLVSEPAACPYCTQPEFGVTYDPPPFRRGLVYSTTVPLFGASAMSSQSSLHSNPTPASPTSPTGGGRRRTQSLSATAPNVVTTDRIRPDWALKLAAQRTSQARRAAAATALHQAAFIMYNNDRQFGISSRAPRFMRRGLSGTNSGAGQSPSPGAAPSSDSLQGAEGAPQPAPRPYMTENDRLQQFEEVMMAEAIRLSLAAEEERRRKAEREAEKEAKKEAKKREKEERKNAKLQAKSGSLYADAQGSASRSSVSLGIGRRRGNSGTSSLRTELTSELQGGRGESSGAVASSSGTLSSGDAGQPLDKGKAAERSGLSLPTTTASSSIAIPQQTGHHGPSHLRQTSNISSIASSLVDSQAGSYSGQGGYLGRSPDAFNPRTSGISLASHDSGAGGGPESMFNFTSMASRMGINLEGQPSEAAEGATDTGITQSQSEITQIGDEEPTTQQTVDEAVEDGVITLQPSQPGQDSAEGTVPNNKVHVAPELRLIPGSPRPTSNDSEFSKGLESDGAISQRERAGGIV</sequence>
<feature type="region of interest" description="Disordered" evidence="2">
    <location>
        <begin position="546"/>
        <end position="679"/>
    </location>
</feature>
<dbReference type="InterPro" id="IPR039301">
    <property type="entry name" value="Sip5/DA2"/>
</dbReference>
<dbReference type="RefSeq" id="XP_016643204.1">
    <property type="nucleotide sequence ID" value="XM_016787095.1"/>
</dbReference>
<proteinExistence type="inferred from homology"/>
<feature type="compositionally biased region" description="Pro residues" evidence="2">
    <location>
        <begin position="162"/>
        <end position="171"/>
    </location>
</feature>
<feature type="compositionally biased region" description="Low complexity" evidence="2">
    <location>
        <begin position="201"/>
        <end position="218"/>
    </location>
</feature>
<feature type="compositionally biased region" description="Basic and acidic residues" evidence="2">
    <location>
        <begin position="69"/>
        <end position="97"/>
    </location>
</feature>
<keyword evidence="4" id="KW-1185">Reference proteome</keyword>
<feature type="compositionally biased region" description="Low complexity" evidence="2">
    <location>
        <begin position="621"/>
        <end position="638"/>
    </location>
</feature>
<dbReference type="HOGENOM" id="CLU_009068_1_0_1"/>
<feature type="region of interest" description="Disordered" evidence="2">
    <location>
        <begin position="752"/>
        <end position="858"/>
    </location>
</feature>
<gene>
    <name evidence="3" type="ORF">SAPIO_CDS4577</name>
</gene>
<reference evidence="3 4" key="1">
    <citation type="journal article" date="2014" name="Genome Announc.">
        <title>Draft genome sequence of the pathogenic fungus Scedosporium apiospermum.</title>
        <authorList>
            <person name="Vandeputte P."/>
            <person name="Ghamrawi S."/>
            <person name="Rechenmann M."/>
            <person name="Iltis A."/>
            <person name="Giraud S."/>
            <person name="Fleury M."/>
            <person name="Thornton C."/>
            <person name="Delhaes L."/>
            <person name="Meyer W."/>
            <person name="Papon N."/>
            <person name="Bouchara J.P."/>
        </authorList>
    </citation>
    <scope>NUCLEOTIDE SEQUENCE [LARGE SCALE GENOMIC DNA]</scope>
    <source>
        <strain evidence="3 4">IHEM 14462</strain>
    </source>
</reference>
<evidence type="ECO:0000256" key="1">
    <source>
        <dbReference type="ARBA" id="ARBA00010402"/>
    </source>
</evidence>
<dbReference type="PANTHER" id="PTHR31315">
    <property type="entry name" value="PROTEIN SIP5"/>
    <property type="match status" value="1"/>
</dbReference>
<comment type="similarity">
    <text evidence="1">Belongs to the SIP5 family.</text>
</comment>
<feature type="compositionally biased region" description="Low complexity" evidence="2">
    <location>
        <begin position="482"/>
        <end position="497"/>
    </location>
</feature>
<evidence type="ECO:0000256" key="2">
    <source>
        <dbReference type="SAM" id="MobiDB-lite"/>
    </source>
</evidence>
<feature type="region of interest" description="Disordered" evidence="2">
    <location>
        <begin position="1"/>
        <end position="97"/>
    </location>
</feature>
<dbReference type="OrthoDB" id="21471at2759"/>
<name>A0A084G7U3_PSEDA</name>
<dbReference type="AlphaFoldDB" id="A0A084G7U3"/>
<organism evidence="3 4">
    <name type="scientific">Pseudallescheria apiosperma</name>
    <name type="common">Scedosporium apiospermum</name>
    <dbReference type="NCBI Taxonomy" id="563466"/>
    <lineage>
        <taxon>Eukaryota</taxon>
        <taxon>Fungi</taxon>
        <taxon>Dikarya</taxon>
        <taxon>Ascomycota</taxon>
        <taxon>Pezizomycotina</taxon>
        <taxon>Sordariomycetes</taxon>
        <taxon>Hypocreomycetidae</taxon>
        <taxon>Microascales</taxon>
        <taxon>Microascaceae</taxon>
        <taxon>Scedosporium</taxon>
    </lineage>
</organism>
<feature type="compositionally biased region" description="Polar residues" evidence="2">
    <location>
        <begin position="653"/>
        <end position="670"/>
    </location>
</feature>
<comment type="caution">
    <text evidence="3">The sequence shown here is derived from an EMBL/GenBank/DDBJ whole genome shotgun (WGS) entry which is preliminary data.</text>
</comment>
<feature type="compositionally biased region" description="Polar residues" evidence="2">
    <location>
        <begin position="600"/>
        <end position="614"/>
    </location>
</feature>
<dbReference type="GO" id="GO:0005737">
    <property type="term" value="C:cytoplasm"/>
    <property type="evidence" value="ECO:0007669"/>
    <property type="project" value="TreeGrafter"/>
</dbReference>
<feature type="region of interest" description="Disordered" evidence="2">
    <location>
        <begin position="314"/>
        <end position="333"/>
    </location>
</feature>
<dbReference type="PANTHER" id="PTHR31315:SF1">
    <property type="entry name" value="PROTEIN SIP5"/>
    <property type="match status" value="1"/>
</dbReference>
<dbReference type="OMA" id="CFLTYPP"/>
<feature type="region of interest" description="Disordered" evidence="2">
    <location>
        <begin position="473"/>
        <end position="513"/>
    </location>
</feature>
<dbReference type="VEuPathDB" id="FungiDB:SAPIO_CDS4577"/>
<dbReference type="Proteomes" id="UP000028545">
    <property type="component" value="Unassembled WGS sequence"/>
</dbReference>
<feature type="compositionally biased region" description="Low complexity" evidence="2">
    <location>
        <begin position="382"/>
        <end position="399"/>
    </location>
</feature>